<reference evidence="3 4" key="1">
    <citation type="submission" date="2021-11" db="EMBL/GenBank/DDBJ databases">
        <authorList>
            <person name="Islam A."/>
            <person name="Islam S."/>
            <person name="Flora M.S."/>
            <person name="Rahman M."/>
            <person name="Ziaur R.M."/>
            <person name="Epstein J.H."/>
            <person name="Hassan M."/>
            <person name="Klassen M."/>
            <person name="Woodard K."/>
            <person name="Webb A."/>
            <person name="Webby R.J."/>
            <person name="El Zowalaty M.E."/>
        </authorList>
    </citation>
    <scope>NUCLEOTIDE SEQUENCE [LARGE SCALE GENOMIC DNA]</scope>
    <source>
        <strain evidence="3">Pbs1</strain>
    </source>
</reference>
<proteinExistence type="predicted"/>
<dbReference type="InterPro" id="IPR024822">
    <property type="entry name" value="Coilin"/>
</dbReference>
<feature type="region of interest" description="Disordered" evidence="1">
    <location>
        <begin position="231"/>
        <end position="296"/>
    </location>
</feature>
<comment type="caution">
    <text evidence="3">The sequence shown here is derived from an EMBL/GenBank/DDBJ whole genome shotgun (WGS) entry which is preliminary data.</text>
</comment>
<feature type="domain" description="Coilin N-terminal" evidence="2">
    <location>
        <begin position="3"/>
        <end position="145"/>
    </location>
</feature>
<sequence>MDVRVRLVFVDDVGRHVQRRCGFSSCWYLLPNDLKLVGDLSHVLLREFGLRKTCPKGLELHLEELLVLATQSIRIVRDNDTIFVQCPSLVEGSEVDYDETSSSESGSNKMKLRKRKAHEKKDESGKKKVKTSQDGSKVLKKQQKCESKRRNIPKTRVESKKSSSSSSSDSSSSNSNSSENSTSSSELEEKSMTRHNRKSVVRVAIVNKPLRERRKAAATICKKTVVSNEVASKTNGTTSKSGKEPCKRRRRLRHRSGGRQRNKSQASTAESFARAASLSGGKGTALQAQEQVATVPRLPRQISSIEKQNRSNIAGVKGKLCAKTHVLFDEETGDPVEIDYDEHQCDAKKSIQPTWRAQAPELAKYGPSFSSNQHSRIARNNQDGLTSSTTSSELINGDENVCNDSSKRDGNSKYVEKWKRPYKIVASVLDKKLDKSASSTADLTKLLNTYPAAPTTSFQLVPKDVVAFKTLTLCLETWQPVLSEWQCGQVQFMDASRNTIELSSWILAVNSDSIEFEDACTTEHQSVQINEISELRFLSGPSYSSLLQVDGQNTREIGTRQNIFLFAFISAVDTCRTPWLLQLLGQHLTPYKQLKAVFDAARLECTGRCYPPAATRYNPAKAG</sequence>
<dbReference type="Pfam" id="PF15862">
    <property type="entry name" value="Coilin_N"/>
    <property type="match status" value="1"/>
</dbReference>
<dbReference type="PANTHER" id="PTHR15197">
    <property type="entry name" value="COILIN P80"/>
    <property type="match status" value="1"/>
</dbReference>
<organism evidence="3 4">
    <name type="scientific">Peronospora belbahrii</name>
    <dbReference type="NCBI Taxonomy" id="622444"/>
    <lineage>
        <taxon>Eukaryota</taxon>
        <taxon>Sar</taxon>
        <taxon>Stramenopiles</taxon>
        <taxon>Oomycota</taxon>
        <taxon>Peronosporomycetes</taxon>
        <taxon>Peronosporales</taxon>
        <taxon>Peronosporaceae</taxon>
        <taxon>Peronospora</taxon>
    </lineage>
</organism>
<feature type="compositionally biased region" description="Basic residues" evidence="1">
    <location>
        <begin position="246"/>
        <end position="262"/>
    </location>
</feature>
<dbReference type="PANTHER" id="PTHR15197:SF0">
    <property type="entry name" value="COILIN"/>
    <property type="match status" value="1"/>
</dbReference>
<feature type="compositionally biased region" description="Polar residues" evidence="1">
    <location>
        <begin position="231"/>
        <end position="240"/>
    </location>
</feature>
<dbReference type="EMBL" id="CAKLCB010000374">
    <property type="protein sequence ID" value="CAH0521040.1"/>
    <property type="molecule type" value="Genomic_DNA"/>
</dbReference>
<feature type="region of interest" description="Disordered" evidence="1">
    <location>
        <begin position="369"/>
        <end position="411"/>
    </location>
</feature>
<protein>
    <recommendedName>
        <fullName evidence="2">Coilin N-terminal domain-containing protein</fullName>
    </recommendedName>
</protein>
<evidence type="ECO:0000259" key="2">
    <source>
        <dbReference type="Pfam" id="PF15862"/>
    </source>
</evidence>
<evidence type="ECO:0000313" key="4">
    <source>
        <dbReference type="Proteomes" id="UP001158986"/>
    </source>
</evidence>
<dbReference type="Proteomes" id="UP001158986">
    <property type="component" value="Unassembled WGS sequence"/>
</dbReference>
<feature type="region of interest" description="Disordered" evidence="1">
    <location>
        <begin position="95"/>
        <end position="200"/>
    </location>
</feature>
<keyword evidence="4" id="KW-1185">Reference proteome</keyword>
<feature type="compositionally biased region" description="Low complexity" evidence="1">
    <location>
        <begin position="162"/>
        <end position="185"/>
    </location>
</feature>
<evidence type="ECO:0000256" key="1">
    <source>
        <dbReference type="SAM" id="MobiDB-lite"/>
    </source>
</evidence>
<gene>
    <name evidence="3" type="ORF">PBS001_LOCUS7500</name>
</gene>
<dbReference type="InterPro" id="IPR031722">
    <property type="entry name" value="Coilin_N"/>
</dbReference>
<evidence type="ECO:0000313" key="3">
    <source>
        <dbReference type="EMBL" id="CAH0521040.1"/>
    </source>
</evidence>
<name>A0ABN8D6Q8_9STRA</name>
<feature type="compositionally biased region" description="Polar residues" evidence="1">
    <location>
        <begin position="369"/>
        <end position="394"/>
    </location>
</feature>
<accession>A0ABN8D6Q8</accession>
<feature type="compositionally biased region" description="Basic and acidic residues" evidence="1">
    <location>
        <begin position="143"/>
        <end position="161"/>
    </location>
</feature>